<dbReference type="PANTHER" id="PTHR16557">
    <property type="entry name" value="ALKYLATED DNA REPAIR PROTEIN ALKB-RELATED"/>
    <property type="match status" value="1"/>
</dbReference>
<dbReference type="Pfam" id="PF13532">
    <property type="entry name" value="2OG-FeII_Oxy_2"/>
    <property type="match status" value="1"/>
</dbReference>
<proteinExistence type="predicted"/>
<protein>
    <recommendedName>
        <fullName evidence="6">Fe2OG dioxygenase domain-containing protein</fullName>
    </recommendedName>
</protein>
<name>A0AAD7XK46_9STRA</name>
<sequence length="213" mass="23803">MARGQREWMVNGQLNAWRQGRGRAYVATFAPLDALCEELVAIAADREPGVAPRRLRHTHVLLLYYQKLKGIGWHRDDGPNDGASDEPVVSLSLGCECDFAIKDSQRSIETTVRLRSGDAILFGGPSKRIMHAVTAIYPGTNPLGGGDCRLNLTFRHAPELCGLERTDRFFHFGAVTRRYLHTERTRGTDVARAEVMARRLARQKKKTSSSIET</sequence>
<dbReference type="EMBL" id="JAQMWT010000451">
    <property type="protein sequence ID" value="KAJ8601124.1"/>
    <property type="molecule type" value="Genomic_DNA"/>
</dbReference>
<dbReference type="InterPro" id="IPR037151">
    <property type="entry name" value="AlkB-like_sf"/>
</dbReference>
<feature type="binding site" evidence="5">
    <location>
        <position position="131"/>
    </location>
    <ligand>
        <name>Fe cation</name>
        <dbReference type="ChEBI" id="CHEBI:24875"/>
        <note>catalytic</note>
    </ligand>
</feature>
<feature type="domain" description="Fe2OG dioxygenase" evidence="6">
    <location>
        <begin position="56"/>
        <end position="158"/>
    </location>
</feature>
<dbReference type="PANTHER" id="PTHR16557:SF2">
    <property type="entry name" value="NUCLEIC ACID DIOXYGENASE ALKBH1"/>
    <property type="match status" value="1"/>
</dbReference>
<dbReference type="AlphaFoldDB" id="A0AAD7XK46"/>
<dbReference type="GO" id="GO:0035516">
    <property type="term" value="F:broad specificity oxidative DNA demethylase activity"/>
    <property type="evidence" value="ECO:0007669"/>
    <property type="project" value="TreeGrafter"/>
</dbReference>
<dbReference type="InterPro" id="IPR005123">
    <property type="entry name" value="Oxoglu/Fe-dep_dioxygenase_dom"/>
</dbReference>
<dbReference type="GO" id="GO:0005737">
    <property type="term" value="C:cytoplasm"/>
    <property type="evidence" value="ECO:0007669"/>
    <property type="project" value="TreeGrafter"/>
</dbReference>
<keyword evidence="3" id="KW-0560">Oxidoreductase</keyword>
<dbReference type="InterPro" id="IPR027450">
    <property type="entry name" value="AlkB-like"/>
</dbReference>
<feature type="binding site" evidence="5">
    <location>
        <position position="76"/>
    </location>
    <ligand>
        <name>Fe cation</name>
        <dbReference type="ChEBI" id="CHEBI:24875"/>
        <note>catalytic</note>
    </ligand>
</feature>
<evidence type="ECO:0000313" key="8">
    <source>
        <dbReference type="Proteomes" id="UP001230188"/>
    </source>
</evidence>
<comment type="cofactor">
    <cofactor evidence="5">
        <name>Fe(2+)</name>
        <dbReference type="ChEBI" id="CHEBI:29033"/>
    </cofactor>
    <text evidence="5">Binds 1 Fe(2+) ion per subunit.</text>
</comment>
<reference evidence="7" key="1">
    <citation type="submission" date="2023-01" db="EMBL/GenBank/DDBJ databases">
        <title>Metagenome sequencing of chrysophaentin producing Chrysophaeum taylorii.</title>
        <authorList>
            <person name="Davison J."/>
            <person name="Bewley C."/>
        </authorList>
    </citation>
    <scope>NUCLEOTIDE SEQUENCE</scope>
    <source>
        <strain evidence="7">NIES-1699</strain>
    </source>
</reference>
<evidence type="ECO:0000256" key="4">
    <source>
        <dbReference type="ARBA" id="ARBA00023004"/>
    </source>
</evidence>
<dbReference type="Gene3D" id="2.60.120.590">
    <property type="entry name" value="Alpha-ketoglutarate-dependent dioxygenase AlkB-like"/>
    <property type="match status" value="1"/>
</dbReference>
<dbReference type="PROSITE" id="PS51471">
    <property type="entry name" value="FE2OG_OXY"/>
    <property type="match status" value="1"/>
</dbReference>
<feature type="binding site" evidence="5">
    <location>
        <position position="74"/>
    </location>
    <ligand>
        <name>Fe cation</name>
        <dbReference type="ChEBI" id="CHEBI:24875"/>
        <note>catalytic</note>
    </ligand>
</feature>
<gene>
    <name evidence="7" type="ORF">CTAYLR_008818</name>
</gene>
<accession>A0AAD7XK46</accession>
<evidence type="ECO:0000256" key="5">
    <source>
        <dbReference type="PIRSR" id="PIRSR604574-2"/>
    </source>
</evidence>
<dbReference type="Proteomes" id="UP001230188">
    <property type="component" value="Unassembled WGS sequence"/>
</dbReference>
<evidence type="ECO:0000256" key="3">
    <source>
        <dbReference type="ARBA" id="ARBA00023002"/>
    </source>
</evidence>
<evidence type="ECO:0000256" key="1">
    <source>
        <dbReference type="ARBA" id="ARBA00022723"/>
    </source>
</evidence>
<organism evidence="7 8">
    <name type="scientific">Chrysophaeum taylorii</name>
    <dbReference type="NCBI Taxonomy" id="2483200"/>
    <lineage>
        <taxon>Eukaryota</taxon>
        <taxon>Sar</taxon>
        <taxon>Stramenopiles</taxon>
        <taxon>Ochrophyta</taxon>
        <taxon>Pelagophyceae</taxon>
        <taxon>Pelagomonadales</taxon>
        <taxon>Pelagomonadaceae</taxon>
        <taxon>Chrysophaeum</taxon>
    </lineage>
</organism>
<keyword evidence="2" id="KW-0223">Dioxygenase</keyword>
<dbReference type="SUPFAM" id="SSF51197">
    <property type="entry name" value="Clavaminate synthase-like"/>
    <property type="match status" value="1"/>
</dbReference>
<comment type="caution">
    <text evidence="7">The sequence shown here is derived from an EMBL/GenBank/DDBJ whole genome shotgun (WGS) entry which is preliminary data.</text>
</comment>
<dbReference type="GO" id="GO:0035515">
    <property type="term" value="F:oxidative RNA demethylase activity"/>
    <property type="evidence" value="ECO:0007669"/>
    <property type="project" value="TreeGrafter"/>
</dbReference>
<keyword evidence="1 5" id="KW-0479">Metal-binding</keyword>
<evidence type="ECO:0000313" key="7">
    <source>
        <dbReference type="EMBL" id="KAJ8601124.1"/>
    </source>
</evidence>
<dbReference type="GO" id="GO:0008198">
    <property type="term" value="F:ferrous iron binding"/>
    <property type="evidence" value="ECO:0007669"/>
    <property type="project" value="TreeGrafter"/>
</dbReference>
<evidence type="ECO:0000259" key="6">
    <source>
        <dbReference type="PROSITE" id="PS51471"/>
    </source>
</evidence>
<keyword evidence="8" id="KW-1185">Reference proteome</keyword>
<keyword evidence="4 5" id="KW-0408">Iron</keyword>
<dbReference type="InterPro" id="IPR004574">
    <property type="entry name" value="Alkb"/>
</dbReference>
<dbReference type="GO" id="GO:0035513">
    <property type="term" value="P:oxidative RNA demethylation"/>
    <property type="evidence" value="ECO:0007669"/>
    <property type="project" value="TreeGrafter"/>
</dbReference>
<evidence type="ECO:0000256" key="2">
    <source>
        <dbReference type="ARBA" id="ARBA00022964"/>
    </source>
</evidence>